<dbReference type="SUPFAM" id="SSF49464">
    <property type="entry name" value="Carboxypeptidase regulatory domain-like"/>
    <property type="match status" value="1"/>
</dbReference>
<dbReference type="Pfam" id="PF07715">
    <property type="entry name" value="Plug"/>
    <property type="match status" value="1"/>
</dbReference>
<evidence type="ECO:0000256" key="2">
    <source>
        <dbReference type="ARBA" id="ARBA00022448"/>
    </source>
</evidence>
<organism evidence="13 14">
    <name type="scientific">Snuella lapsa</name>
    <dbReference type="NCBI Taxonomy" id="870481"/>
    <lineage>
        <taxon>Bacteria</taxon>
        <taxon>Pseudomonadati</taxon>
        <taxon>Bacteroidota</taxon>
        <taxon>Flavobacteriia</taxon>
        <taxon>Flavobacteriales</taxon>
        <taxon>Flavobacteriaceae</taxon>
        <taxon>Snuella</taxon>
    </lineage>
</organism>
<evidence type="ECO:0000313" key="13">
    <source>
        <dbReference type="EMBL" id="GAA3569148.1"/>
    </source>
</evidence>
<dbReference type="Pfam" id="PF00593">
    <property type="entry name" value="TonB_dep_Rec_b-barrel"/>
    <property type="match status" value="1"/>
</dbReference>
<keyword evidence="10" id="KW-0732">Signal</keyword>
<feature type="domain" description="TonB-dependent receptor-like beta-barrel" evidence="11">
    <location>
        <begin position="425"/>
        <end position="967"/>
    </location>
</feature>
<dbReference type="Gene3D" id="2.60.40.1120">
    <property type="entry name" value="Carboxypeptidase-like, regulatory domain"/>
    <property type="match status" value="1"/>
</dbReference>
<dbReference type="InterPro" id="IPR037066">
    <property type="entry name" value="Plug_dom_sf"/>
</dbReference>
<feature type="domain" description="TonB-dependent receptor plug" evidence="12">
    <location>
        <begin position="117"/>
        <end position="222"/>
    </location>
</feature>
<reference evidence="14" key="1">
    <citation type="journal article" date="2019" name="Int. J. Syst. Evol. Microbiol.">
        <title>The Global Catalogue of Microorganisms (GCM) 10K type strain sequencing project: providing services to taxonomists for standard genome sequencing and annotation.</title>
        <authorList>
            <consortium name="The Broad Institute Genomics Platform"/>
            <consortium name="The Broad Institute Genome Sequencing Center for Infectious Disease"/>
            <person name="Wu L."/>
            <person name="Ma J."/>
        </authorList>
    </citation>
    <scope>NUCLEOTIDE SEQUENCE [LARGE SCALE GENOMIC DNA]</scope>
    <source>
        <strain evidence="14">JCM 17111</strain>
    </source>
</reference>
<dbReference type="InterPro" id="IPR036942">
    <property type="entry name" value="Beta-barrel_TonB_sf"/>
</dbReference>
<keyword evidence="14" id="KW-1185">Reference proteome</keyword>
<dbReference type="InterPro" id="IPR039426">
    <property type="entry name" value="TonB-dep_rcpt-like"/>
</dbReference>
<evidence type="ECO:0000259" key="12">
    <source>
        <dbReference type="Pfam" id="PF07715"/>
    </source>
</evidence>
<dbReference type="EMBL" id="BAABCY010000051">
    <property type="protein sequence ID" value="GAA3569148.1"/>
    <property type="molecule type" value="Genomic_DNA"/>
</dbReference>
<dbReference type="Proteomes" id="UP001500954">
    <property type="component" value="Unassembled WGS sequence"/>
</dbReference>
<comment type="similarity">
    <text evidence="8 9">Belongs to the TonB-dependent receptor family.</text>
</comment>
<evidence type="ECO:0000256" key="8">
    <source>
        <dbReference type="PROSITE-ProRule" id="PRU01360"/>
    </source>
</evidence>
<evidence type="ECO:0000256" key="1">
    <source>
        <dbReference type="ARBA" id="ARBA00004571"/>
    </source>
</evidence>
<evidence type="ECO:0000256" key="10">
    <source>
        <dbReference type="SAM" id="SignalP"/>
    </source>
</evidence>
<gene>
    <name evidence="13" type="ORF">GCM10022395_18580</name>
</gene>
<keyword evidence="7 8" id="KW-0998">Cell outer membrane</keyword>
<evidence type="ECO:0000259" key="11">
    <source>
        <dbReference type="Pfam" id="PF00593"/>
    </source>
</evidence>
<proteinExistence type="inferred from homology"/>
<name>A0ABP6XM54_9FLAO</name>
<keyword evidence="3 8" id="KW-1134">Transmembrane beta strand</keyword>
<protein>
    <submittedName>
        <fullName evidence="13">TonB-dependent receptor</fullName>
    </submittedName>
</protein>
<evidence type="ECO:0000256" key="9">
    <source>
        <dbReference type="RuleBase" id="RU003357"/>
    </source>
</evidence>
<dbReference type="NCBIfam" id="TIGR04057">
    <property type="entry name" value="SusC_RagA_signa"/>
    <property type="match status" value="1"/>
</dbReference>
<dbReference type="Gene3D" id="2.170.130.10">
    <property type="entry name" value="TonB-dependent receptor, plug domain"/>
    <property type="match status" value="1"/>
</dbReference>
<dbReference type="SUPFAM" id="SSF56935">
    <property type="entry name" value="Porins"/>
    <property type="match status" value="1"/>
</dbReference>
<evidence type="ECO:0000256" key="5">
    <source>
        <dbReference type="ARBA" id="ARBA00023077"/>
    </source>
</evidence>
<dbReference type="InterPro" id="IPR023996">
    <property type="entry name" value="TonB-dep_OMP_SusC/RagA"/>
</dbReference>
<dbReference type="InterPro" id="IPR012910">
    <property type="entry name" value="Plug_dom"/>
</dbReference>
<dbReference type="InterPro" id="IPR008969">
    <property type="entry name" value="CarboxyPept-like_regulatory"/>
</dbReference>
<evidence type="ECO:0000256" key="7">
    <source>
        <dbReference type="ARBA" id="ARBA00023237"/>
    </source>
</evidence>
<dbReference type="Gene3D" id="2.40.170.20">
    <property type="entry name" value="TonB-dependent receptor, beta-barrel domain"/>
    <property type="match status" value="1"/>
</dbReference>
<accession>A0ABP6XM54</accession>
<evidence type="ECO:0000256" key="3">
    <source>
        <dbReference type="ARBA" id="ARBA00022452"/>
    </source>
</evidence>
<keyword evidence="13" id="KW-0675">Receptor</keyword>
<comment type="caution">
    <text evidence="13">The sequence shown here is derived from an EMBL/GenBank/DDBJ whole genome shotgun (WGS) entry which is preliminary data.</text>
</comment>
<evidence type="ECO:0000256" key="6">
    <source>
        <dbReference type="ARBA" id="ARBA00023136"/>
    </source>
</evidence>
<dbReference type="PROSITE" id="PS52016">
    <property type="entry name" value="TONB_DEPENDENT_REC_3"/>
    <property type="match status" value="1"/>
</dbReference>
<dbReference type="NCBIfam" id="TIGR04056">
    <property type="entry name" value="OMP_RagA_SusC"/>
    <property type="match status" value="1"/>
</dbReference>
<dbReference type="RefSeq" id="WP_345005698.1">
    <property type="nucleotide sequence ID" value="NZ_BAABCY010000051.1"/>
</dbReference>
<evidence type="ECO:0000256" key="4">
    <source>
        <dbReference type="ARBA" id="ARBA00022692"/>
    </source>
</evidence>
<dbReference type="InterPro" id="IPR023997">
    <property type="entry name" value="TonB-dep_OMP_SusC/RagA_CS"/>
</dbReference>
<dbReference type="Pfam" id="PF13715">
    <property type="entry name" value="CarbopepD_reg_2"/>
    <property type="match status" value="1"/>
</dbReference>
<comment type="subcellular location">
    <subcellularLocation>
        <location evidence="1 8">Cell outer membrane</location>
        <topology evidence="1 8">Multi-pass membrane protein</topology>
    </subcellularLocation>
</comment>
<sequence length="1006" mass="110044">MKTKLCNLFTLLVIFYVNLGFSQNQKITGTVTSASDGMPLTGVNVVVKGTQTGAVTDFDGNFTINNVTPNSTLTFSYVGFKTLEIAVNNKTSLSITMEEDTSQLEEIVIVGYGTQKKENLTGSISTVKLENEQNRPIANATQALAGQAAGVTVTQGSGNPGGDGATIRIRGIGTLGNNDPLVLIDGIRGSLGNVNVADIETITVLKDAASAAIYGARAANGVVLVTTKTGKKGKFSVNYDGYTGFQKPTRLTNYVTNSVEFMELLNQAIFNEDPTATPEFTTDQINEFRNGTDPYLYPNTDWQDVMYRDAQITTHNLSVRGGGEKTTYSFSLGHTDQDGIVLGTNTKQYTARLNLDTKVSDKFSYSLKLSGRHDDVYQPIAGAGTVIGWIERATPMQSPRLEDGSYAFPWVGFPNATHPLAGALEGKNHNSWDNMLVNLSGEYALLDELKIKSSVAVNTYHNLHKVFRPQIDLVNPKTGAVTDLGVNGNPLSAWNGYNTQRTLTFVTTLNYNKTFGENHNIGALAGFNQETSKFNHLSASKNDLPSNALQEIDAGSTDPAASGYSVDYGLQSFFGRLTYDYKSKYLFEANVRYDGSSNFGEGNKWGVFPSFSAGWNISNEAFMDNVDVINNLKLRASWGQLGNQAITPNQYSSIYSLGRVYSYGGNLVGGAAQTNLPNPDVTWETSTQTDIGLDMSLLGGKLDLVVDYYIKDTEDILRSVNISTVVGGLTPPTVNLASVRNKGWEFLANYDDAVGDFEYGASFNFTTIDNEVTKLPTPQIGAFSRLVEGGSINEFYTIKMLGIFQNQAEIDAHGAQPDAQPGDIKFEDLDNNGVIDDADRQVVGRSIPKFTYGFNLTAAYKGFDFSMLWQGVEGINARTEEEQKPFFNSAGLPEFWAKNAWTPENPNNKYPRLVRSSNYINNIWRNSSFLVEDASFLRLKNVQLGYSLPDTLLEKLSINKLRFYVNATNPLTFTKYRGLDPEKSPFGGRGSYSNVQVYSLGINISL</sequence>
<evidence type="ECO:0000313" key="14">
    <source>
        <dbReference type="Proteomes" id="UP001500954"/>
    </source>
</evidence>
<keyword evidence="2 8" id="KW-0813">Transport</keyword>
<dbReference type="InterPro" id="IPR000531">
    <property type="entry name" value="Beta-barrel_TonB"/>
</dbReference>
<keyword evidence="5 9" id="KW-0798">TonB box</keyword>
<keyword evidence="6 8" id="KW-0472">Membrane</keyword>
<feature type="signal peptide" evidence="10">
    <location>
        <begin position="1"/>
        <end position="22"/>
    </location>
</feature>
<feature type="chain" id="PRO_5047481188" evidence="10">
    <location>
        <begin position="23"/>
        <end position="1006"/>
    </location>
</feature>
<keyword evidence="4 8" id="KW-0812">Transmembrane</keyword>